<evidence type="ECO:0000313" key="3">
    <source>
        <dbReference type="Proteomes" id="UP000722095"/>
    </source>
</evidence>
<proteinExistence type="predicted"/>
<gene>
    <name evidence="1" type="ORF">HNP85_000058</name>
    <name evidence="2" type="ORF">J2745_001563</name>
</gene>
<name>A0A8T4CNP3_METMI</name>
<evidence type="ECO:0000313" key="2">
    <source>
        <dbReference type="EMBL" id="MBP2220056.1"/>
    </source>
</evidence>
<reference evidence="2" key="2">
    <citation type="submission" date="2021-03" db="EMBL/GenBank/DDBJ databases">
        <title>Genomic Encyclopedia of Type Strains, Phase IV (KMG-IV): sequencing the most valuable type-strain genomes for metagenomic binning, comparative biology and taxonomic classification.</title>
        <authorList>
            <person name="Goeker M."/>
        </authorList>
    </citation>
    <scope>NUCLEOTIDE SEQUENCE</scope>
    <source>
        <strain evidence="2">DSM 2771</strain>
    </source>
</reference>
<dbReference type="Proteomes" id="UP000722095">
    <property type="component" value="Unassembled WGS sequence"/>
</dbReference>
<protein>
    <submittedName>
        <fullName evidence="1">Uncharacterized protein</fullName>
    </submittedName>
</protein>
<dbReference type="AlphaFoldDB" id="A0A8T4CNP3"/>
<comment type="caution">
    <text evidence="1">The sequence shown here is derived from an EMBL/GenBank/DDBJ whole genome shotgun (WGS) entry which is preliminary data.</text>
</comment>
<dbReference type="RefSeq" id="WP_204936370.1">
    <property type="nucleotide sequence ID" value="NZ_JAFBBC010000001.1"/>
</dbReference>
<dbReference type="EMBL" id="JAGINF010000006">
    <property type="protein sequence ID" value="MBP2220056.1"/>
    <property type="molecule type" value="Genomic_DNA"/>
</dbReference>
<sequence length="284" mass="33151">MEVNVIRPDIEIHDVPLEKITYDGNKHQFFVEFDDKTGGRYEVNFICCESFRVSRKDLFDSSFLKGIEKSGMMYKLIGSKWHSELRDKYREKHDGREMTQNFHYVMFLGNTVIEIIALGYLMKKFGEQIHPAKFTAKIVEIESFRDDRGHLFEQLILVEAETGEQFEIQDIDLLCNEEMEGKVVDFELAVFRSFSGNNICKQEGKEKKIVIPKHYEGSNRSIGNPTFYGEIIGRKYEHDPSDLIVDVGVGTILFRIDIEELDKYLIGDYIKIDSFMIQSYEPDF</sequence>
<dbReference type="EMBL" id="JAFBBC010000001">
    <property type="protein sequence ID" value="MBM7408386.1"/>
    <property type="molecule type" value="Genomic_DNA"/>
</dbReference>
<evidence type="ECO:0000313" key="1">
    <source>
        <dbReference type="EMBL" id="MBM7408386.1"/>
    </source>
</evidence>
<reference evidence="1" key="1">
    <citation type="submission" date="2021-01" db="EMBL/GenBank/DDBJ databases">
        <title>Genomic Encyclopedia of Type Strains, Phase IV (KMG-V): Genome sequencing to study the core and pangenomes of soil and plant-associated prokaryotes.</title>
        <authorList>
            <person name="Whitman W."/>
        </authorList>
    </citation>
    <scope>NUCLEOTIDE SEQUENCE</scope>
    <source>
        <strain evidence="1">RC</strain>
    </source>
</reference>
<dbReference type="Proteomes" id="UP000742560">
    <property type="component" value="Unassembled WGS sequence"/>
</dbReference>
<accession>A0A8T4CNP3</accession>
<organism evidence="1 3">
    <name type="scientific">Methanococcus maripaludis</name>
    <name type="common">Methanococcus deltae</name>
    <dbReference type="NCBI Taxonomy" id="39152"/>
    <lineage>
        <taxon>Archaea</taxon>
        <taxon>Methanobacteriati</taxon>
        <taxon>Methanobacteriota</taxon>
        <taxon>Methanomada group</taxon>
        <taxon>Methanococci</taxon>
        <taxon>Methanococcales</taxon>
        <taxon>Methanococcaceae</taxon>
        <taxon>Methanococcus</taxon>
    </lineage>
</organism>